<evidence type="ECO:0000313" key="2">
    <source>
        <dbReference type="EMBL" id="SNX72465.1"/>
    </source>
</evidence>
<dbReference type="Pfam" id="PF00583">
    <property type="entry name" value="Acetyltransf_1"/>
    <property type="match status" value="1"/>
</dbReference>
<dbReference type="EMBL" id="OAOP01000006">
    <property type="protein sequence ID" value="SNX72465.1"/>
    <property type="molecule type" value="Genomic_DNA"/>
</dbReference>
<accession>A0A285CYI1</accession>
<dbReference type="GO" id="GO:0016747">
    <property type="term" value="F:acyltransferase activity, transferring groups other than amino-acyl groups"/>
    <property type="evidence" value="ECO:0007669"/>
    <property type="project" value="InterPro"/>
</dbReference>
<proteinExistence type="predicted"/>
<keyword evidence="3" id="KW-1185">Reference proteome</keyword>
<name>A0A285CYI1_9BACI</name>
<dbReference type="CDD" id="cd04301">
    <property type="entry name" value="NAT_SF"/>
    <property type="match status" value="1"/>
</dbReference>
<dbReference type="InterPro" id="IPR016181">
    <property type="entry name" value="Acyl_CoA_acyltransferase"/>
</dbReference>
<dbReference type="Proteomes" id="UP000219546">
    <property type="component" value="Unassembled WGS sequence"/>
</dbReference>
<evidence type="ECO:0000259" key="1">
    <source>
        <dbReference type="PROSITE" id="PS51186"/>
    </source>
</evidence>
<keyword evidence="2" id="KW-0808">Transferase</keyword>
<gene>
    <name evidence="2" type="ORF">SAMN05877753_10674</name>
</gene>
<feature type="domain" description="N-acetyltransferase" evidence="1">
    <location>
        <begin position="34"/>
        <end position="174"/>
    </location>
</feature>
<evidence type="ECO:0000313" key="3">
    <source>
        <dbReference type="Proteomes" id="UP000219546"/>
    </source>
</evidence>
<dbReference type="SUPFAM" id="SSF55729">
    <property type="entry name" value="Acyl-CoA N-acyltransferases (Nat)"/>
    <property type="match status" value="1"/>
</dbReference>
<dbReference type="PROSITE" id="PS51186">
    <property type="entry name" value="GNAT"/>
    <property type="match status" value="1"/>
</dbReference>
<sequence>MEVFPLYMLHNLNKIPVFPLPEGFHFRFFQDSTDDINWARITAATGEFNNEQDALNRFNLEFRTNLNEAQKRILFLETTAGQTVGTATAWFGVWSNEIIGRLHWIEIIPEFQGKKLGKPLITEAMNILARYHEKAYLKTQTTSLAAIHLYKKLGWEPAILTKEDQLAWDQLNNPM</sequence>
<reference evidence="2 3" key="1">
    <citation type="submission" date="2017-08" db="EMBL/GenBank/DDBJ databases">
        <authorList>
            <person name="de Groot N.N."/>
        </authorList>
    </citation>
    <scope>NUCLEOTIDE SEQUENCE [LARGE SCALE GENOMIC DNA]</scope>
    <source>
        <strain evidence="2 3">JC228</strain>
    </source>
</reference>
<organism evidence="2 3">
    <name type="scientific">Bacillus oleivorans</name>
    <dbReference type="NCBI Taxonomy" id="1448271"/>
    <lineage>
        <taxon>Bacteria</taxon>
        <taxon>Bacillati</taxon>
        <taxon>Bacillota</taxon>
        <taxon>Bacilli</taxon>
        <taxon>Bacillales</taxon>
        <taxon>Bacillaceae</taxon>
        <taxon>Bacillus</taxon>
    </lineage>
</organism>
<dbReference type="RefSeq" id="WP_097159240.1">
    <property type="nucleotide sequence ID" value="NZ_JBEPMQ010000005.1"/>
</dbReference>
<protein>
    <submittedName>
        <fullName evidence="2">Acetyltransferase (GNAT) family protein</fullName>
    </submittedName>
</protein>
<dbReference type="OrthoDB" id="581534at2"/>
<dbReference type="InterPro" id="IPR000182">
    <property type="entry name" value="GNAT_dom"/>
</dbReference>
<dbReference type="Gene3D" id="3.40.630.30">
    <property type="match status" value="1"/>
</dbReference>
<dbReference type="AlphaFoldDB" id="A0A285CYI1"/>